<sequence length="410" mass="44760">MEIRPIVSALLRNKMAPLLVAIQIALSLAILSNALYIVNLRIDAAHRPSGLADEASTFYMRISSNQTMSLVEQNDNQKRLLQAITSVAGVVSAADVSQMPMSQSGWDSSIALDRKQTQSSVEASMYQSSGSLVNGFGLKLLAGRDFNSADVIEQDPDSDLKIPENVIVTQTLAQDLYPNEKNYIGKSFFWGTGPDAKESHIVGVVERLQTSSAQISAEGEYSMLLPIRTPTSYPMFVIRAEPGQRDRVISEVEAAVRKADVFPLRINTKTTEKDRQIRYGNEMALVWMLVVVSTLLLLITASGIVGMTSLWVSQRRKQIGVRRALGARKIDILRYFITENLIISCMGVVSGSLLAIGLNQLLVSQLELTKLPFSYVFSGAVLFLLLGVGAAYAPSWRAASISPAVATRST</sequence>
<dbReference type="Pfam" id="PF12704">
    <property type="entry name" value="MacB_PCD"/>
    <property type="match status" value="1"/>
</dbReference>
<protein>
    <submittedName>
        <fullName evidence="10">FtsX-like permease family</fullName>
    </submittedName>
</protein>
<dbReference type="EMBL" id="PUGF01000002">
    <property type="protein sequence ID" value="PRC94622.1"/>
    <property type="molecule type" value="Genomic_DNA"/>
</dbReference>
<dbReference type="Proteomes" id="UP000237839">
    <property type="component" value="Unassembled WGS sequence"/>
</dbReference>
<feature type="domain" description="ABC3 transporter permease C-terminal" evidence="8">
    <location>
        <begin position="291"/>
        <end position="403"/>
    </location>
</feature>
<keyword evidence="4 7" id="KW-1133">Transmembrane helix</keyword>
<evidence type="ECO:0000259" key="9">
    <source>
        <dbReference type="Pfam" id="PF12704"/>
    </source>
</evidence>
<comment type="caution">
    <text evidence="10">The sequence shown here is derived from an EMBL/GenBank/DDBJ whole genome shotgun (WGS) entry which is preliminary data.</text>
</comment>
<dbReference type="AlphaFoldDB" id="A0A2S9H3R4"/>
<evidence type="ECO:0000259" key="8">
    <source>
        <dbReference type="Pfam" id="PF02687"/>
    </source>
</evidence>
<dbReference type="RefSeq" id="WP_105530337.1">
    <property type="nucleotide sequence ID" value="NZ_PUGF01000002.1"/>
</dbReference>
<gene>
    <name evidence="10" type="ORF">S2091_0625</name>
</gene>
<feature type="transmembrane region" description="Helical" evidence="7">
    <location>
        <begin position="332"/>
        <end position="355"/>
    </location>
</feature>
<feature type="transmembrane region" description="Helical" evidence="7">
    <location>
        <begin position="375"/>
        <end position="393"/>
    </location>
</feature>
<dbReference type="Pfam" id="PF02687">
    <property type="entry name" value="FtsX"/>
    <property type="match status" value="1"/>
</dbReference>
<dbReference type="PANTHER" id="PTHR30572">
    <property type="entry name" value="MEMBRANE COMPONENT OF TRANSPORTER-RELATED"/>
    <property type="match status" value="1"/>
</dbReference>
<dbReference type="GO" id="GO:0022857">
    <property type="term" value="F:transmembrane transporter activity"/>
    <property type="evidence" value="ECO:0007669"/>
    <property type="project" value="TreeGrafter"/>
</dbReference>
<comment type="similarity">
    <text evidence="6">Belongs to the ABC-4 integral membrane protein family.</text>
</comment>
<proteinExistence type="inferred from homology"/>
<keyword evidence="11" id="KW-1185">Reference proteome</keyword>
<dbReference type="OrthoDB" id="9770036at2"/>
<comment type="subcellular location">
    <subcellularLocation>
        <location evidence="1">Cell membrane</location>
        <topology evidence="1">Multi-pass membrane protein</topology>
    </subcellularLocation>
</comment>
<dbReference type="InterPro" id="IPR050250">
    <property type="entry name" value="Macrolide_Exporter_MacB"/>
</dbReference>
<keyword evidence="3 7" id="KW-0812">Transmembrane</keyword>
<evidence type="ECO:0000256" key="1">
    <source>
        <dbReference type="ARBA" id="ARBA00004651"/>
    </source>
</evidence>
<evidence type="ECO:0000256" key="6">
    <source>
        <dbReference type="ARBA" id="ARBA00038076"/>
    </source>
</evidence>
<accession>A0A2S9H3R4</accession>
<evidence type="ECO:0000256" key="7">
    <source>
        <dbReference type="SAM" id="Phobius"/>
    </source>
</evidence>
<keyword evidence="2" id="KW-1003">Cell membrane</keyword>
<dbReference type="GO" id="GO:0005886">
    <property type="term" value="C:plasma membrane"/>
    <property type="evidence" value="ECO:0007669"/>
    <property type="project" value="UniProtKB-SubCell"/>
</dbReference>
<organism evidence="10 11">
    <name type="scientific">Solimicrobium silvestre</name>
    <dbReference type="NCBI Taxonomy" id="2099400"/>
    <lineage>
        <taxon>Bacteria</taxon>
        <taxon>Pseudomonadati</taxon>
        <taxon>Pseudomonadota</taxon>
        <taxon>Betaproteobacteria</taxon>
        <taxon>Burkholderiales</taxon>
        <taxon>Oxalobacteraceae</taxon>
        <taxon>Solimicrobium</taxon>
    </lineage>
</organism>
<evidence type="ECO:0000256" key="3">
    <source>
        <dbReference type="ARBA" id="ARBA00022692"/>
    </source>
</evidence>
<feature type="domain" description="MacB-like periplasmic core" evidence="9">
    <location>
        <begin position="54"/>
        <end position="254"/>
    </location>
</feature>
<evidence type="ECO:0000256" key="2">
    <source>
        <dbReference type="ARBA" id="ARBA00022475"/>
    </source>
</evidence>
<evidence type="ECO:0000256" key="4">
    <source>
        <dbReference type="ARBA" id="ARBA00022989"/>
    </source>
</evidence>
<reference evidence="10 11" key="1">
    <citation type="submission" date="2018-02" db="EMBL/GenBank/DDBJ databases">
        <title>Solimicrobium silvestre gen. nov., sp. nov., isolated from alpine forest soil.</title>
        <authorList>
            <person name="Margesin R."/>
            <person name="Albuquerque L."/>
            <person name="Zhang D.-C."/>
            <person name="Froufe H.J.C."/>
            <person name="Severino R."/>
            <person name="Roxo I."/>
            <person name="Egas C."/>
            <person name="Da Costa M.S."/>
        </authorList>
    </citation>
    <scope>NUCLEOTIDE SEQUENCE [LARGE SCALE GENOMIC DNA]</scope>
    <source>
        <strain evidence="10 11">S20-91</strain>
    </source>
</reference>
<dbReference type="PANTHER" id="PTHR30572:SF4">
    <property type="entry name" value="ABC TRANSPORTER PERMEASE YTRF"/>
    <property type="match status" value="1"/>
</dbReference>
<keyword evidence="5 7" id="KW-0472">Membrane</keyword>
<name>A0A2S9H3R4_9BURK</name>
<dbReference type="InterPro" id="IPR025857">
    <property type="entry name" value="MacB_PCD"/>
</dbReference>
<evidence type="ECO:0000313" key="10">
    <source>
        <dbReference type="EMBL" id="PRC94622.1"/>
    </source>
</evidence>
<evidence type="ECO:0000256" key="5">
    <source>
        <dbReference type="ARBA" id="ARBA00023136"/>
    </source>
</evidence>
<feature type="transmembrane region" description="Helical" evidence="7">
    <location>
        <begin position="285"/>
        <end position="312"/>
    </location>
</feature>
<dbReference type="InterPro" id="IPR003838">
    <property type="entry name" value="ABC3_permease_C"/>
</dbReference>
<evidence type="ECO:0000313" key="11">
    <source>
        <dbReference type="Proteomes" id="UP000237839"/>
    </source>
</evidence>